<keyword evidence="2" id="KW-0808">Transferase</keyword>
<keyword evidence="9" id="KW-1185">Reference proteome</keyword>
<evidence type="ECO:0000256" key="2">
    <source>
        <dbReference type="ARBA" id="ARBA00022679"/>
    </source>
</evidence>
<keyword evidence="5" id="KW-0520">NAD</keyword>
<dbReference type="GO" id="GO:0046872">
    <property type="term" value="F:metal ion binding"/>
    <property type="evidence" value="ECO:0007669"/>
    <property type="project" value="UniProtKB-KW"/>
</dbReference>
<comment type="similarity">
    <text evidence="6">Belongs to the sirtuin family. Class IV subfamily.</text>
</comment>
<dbReference type="GO" id="GO:0017136">
    <property type="term" value="F:histone deacetylase activity, NAD-dependent"/>
    <property type="evidence" value="ECO:0007669"/>
    <property type="project" value="TreeGrafter"/>
</dbReference>
<evidence type="ECO:0000256" key="1">
    <source>
        <dbReference type="ARBA" id="ARBA00012928"/>
    </source>
</evidence>
<dbReference type="Pfam" id="PF02146">
    <property type="entry name" value="SIR2"/>
    <property type="match status" value="1"/>
</dbReference>
<dbReference type="Gene3D" id="2.20.28.200">
    <property type="match status" value="1"/>
</dbReference>
<name>A0A7E4WAG4_PANRE</name>
<evidence type="ECO:0000256" key="3">
    <source>
        <dbReference type="ARBA" id="ARBA00022723"/>
    </source>
</evidence>
<keyword evidence="3" id="KW-0479">Metal-binding</keyword>
<dbReference type="GO" id="GO:0005634">
    <property type="term" value="C:nucleus"/>
    <property type="evidence" value="ECO:0007669"/>
    <property type="project" value="TreeGrafter"/>
</dbReference>
<dbReference type="InterPro" id="IPR003000">
    <property type="entry name" value="Sirtuin"/>
</dbReference>
<dbReference type="SUPFAM" id="SSF52467">
    <property type="entry name" value="DHS-like NAD/FAD-binding domain"/>
    <property type="match status" value="1"/>
</dbReference>
<reference evidence="10" key="2">
    <citation type="submission" date="2020-10" db="UniProtKB">
        <authorList>
            <consortium name="WormBaseParasite"/>
        </authorList>
    </citation>
    <scope>IDENTIFICATION</scope>
</reference>
<dbReference type="InterPro" id="IPR029035">
    <property type="entry name" value="DHS-like_NAD/FAD-binding_dom"/>
</dbReference>
<feature type="domain" description="Deacetylase sirtuin-type" evidence="8">
    <location>
        <begin position="27"/>
        <end position="262"/>
    </location>
</feature>
<evidence type="ECO:0000256" key="5">
    <source>
        <dbReference type="ARBA" id="ARBA00023027"/>
    </source>
</evidence>
<dbReference type="AlphaFoldDB" id="A0A7E4WAG4"/>
<dbReference type="Proteomes" id="UP000492821">
    <property type="component" value="Unassembled WGS sequence"/>
</dbReference>
<dbReference type="WBParaSite" id="Pan_g8883.t1">
    <property type="protein sequence ID" value="Pan_g8883.t1"/>
    <property type="gene ID" value="Pan_g8883"/>
</dbReference>
<evidence type="ECO:0000259" key="8">
    <source>
        <dbReference type="PROSITE" id="PS50305"/>
    </source>
</evidence>
<dbReference type="GO" id="GO:0000122">
    <property type="term" value="P:negative regulation of transcription by RNA polymerase II"/>
    <property type="evidence" value="ECO:0007669"/>
    <property type="project" value="TreeGrafter"/>
</dbReference>
<evidence type="ECO:0000313" key="9">
    <source>
        <dbReference type="Proteomes" id="UP000492821"/>
    </source>
</evidence>
<dbReference type="InterPro" id="IPR026590">
    <property type="entry name" value="Ssirtuin_cat_dom"/>
</dbReference>
<dbReference type="GO" id="GO:0003714">
    <property type="term" value="F:transcription corepressor activity"/>
    <property type="evidence" value="ECO:0007669"/>
    <property type="project" value="TreeGrafter"/>
</dbReference>
<dbReference type="Gene3D" id="3.40.50.1220">
    <property type="entry name" value="TPP-binding domain"/>
    <property type="match status" value="1"/>
</dbReference>
<evidence type="ECO:0000313" key="10">
    <source>
        <dbReference type="WBParaSite" id="Pan_g8883.t1"/>
    </source>
</evidence>
<keyword evidence="4" id="KW-0862">Zinc</keyword>
<evidence type="ECO:0000256" key="6">
    <source>
        <dbReference type="ARBA" id="ARBA00038170"/>
    </source>
</evidence>
<evidence type="ECO:0000256" key="7">
    <source>
        <dbReference type="PROSITE-ProRule" id="PRU00236"/>
    </source>
</evidence>
<sequence length="287" mass="32531">MPIDYVNQLSPHPNKGVLGQPLRYDTPKLLDRKLNNLTTIVKEKKKWVALTGAGISVSSGISDFRGPNGIWTLQMKKQEIPVINFDNALPSYTHNALTALEADGRLKHLVSQNIDNLHLKSGFPRDRLVEPHGNCFMGMCPYGHEYYHYEAINSVGQKILPIRCREPGCRVRYRDTVLDWDQELCQDYFKKTIPYVRACDLLLVLGTSLQIKPVSTLTAEARRHGAQVVIVNLQTVRVNKALIIYAEADMVMKHIMDTLELEPTNMVLDQPILHSKHNPKDDGMIPQ</sequence>
<accession>A0A7E4WAG4</accession>
<protein>
    <recommendedName>
        <fullName evidence="1">protein acetyllysine N-acetyltransferase</fullName>
        <ecNumber evidence="1">2.3.1.286</ecNumber>
    </recommendedName>
</protein>
<dbReference type="GO" id="GO:0070403">
    <property type="term" value="F:NAD+ binding"/>
    <property type="evidence" value="ECO:0007669"/>
    <property type="project" value="InterPro"/>
</dbReference>
<reference evidence="9" key="1">
    <citation type="journal article" date="2013" name="Genetics">
        <title>The draft genome and transcriptome of Panagrellus redivivus are shaped by the harsh demands of a free-living lifestyle.</title>
        <authorList>
            <person name="Srinivasan J."/>
            <person name="Dillman A.R."/>
            <person name="Macchietto M.G."/>
            <person name="Heikkinen L."/>
            <person name="Lakso M."/>
            <person name="Fracchia K.M."/>
            <person name="Antoshechkin I."/>
            <person name="Mortazavi A."/>
            <person name="Wong G."/>
            <person name="Sternberg P.W."/>
        </authorList>
    </citation>
    <scope>NUCLEOTIDE SEQUENCE [LARGE SCALE GENOMIC DNA]</scope>
    <source>
        <strain evidence="9">MT8872</strain>
    </source>
</reference>
<dbReference type="InterPro" id="IPR050134">
    <property type="entry name" value="NAD-dep_sirtuin_deacylases"/>
</dbReference>
<dbReference type="EC" id="2.3.1.286" evidence="1"/>
<dbReference type="PANTHER" id="PTHR11085">
    <property type="entry name" value="NAD-DEPENDENT PROTEIN DEACYLASE SIRTUIN-5, MITOCHONDRIAL-RELATED"/>
    <property type="match status" value="1"/>
</dbReference>
<comment type="caution">
    <text evidence="7">Lacks conserved residue(s) required for the propagation of feature annotation.</text>
</comment>
<evidence type="ECO:0000256" key="4">
    <source>
        <dbReference type="ARBA" id="ARBA00022833"/>
    </source>
</evidence>
<dbReference type="PANTHER" id="PTHR11085:SF12">
    <property type="entry name" value="NAD-DEPENDENT PROTEIN DEACYLASE SIRTUIN-6"/>
    <property type="match status" value="1"/>
</dbReference>
<dbReference type="PROSITE" id="PS50305">
    <property type="entry name" value="SIRTUIN"/>
    <property type="match status" value="1"/>
</dbReference>
<organism evidence="9 10">
    <name type="scientific">Panagrellus redivivus</name>
    <name type="common">Microworm</name>
    <dbReference type="NCBI Taxonomy" id="6233"/>
    <lineage>
        <taxon>Eukaryota</taxon>
        <taxon>Metazoa</taxon>
        <taxon>Ecdysozoa</taxon>
        <taxon>Nematoda</taxon>
        <taxon>Chromadorea</taxon>
        <taxon>Rhabditida</taxon>
        <taxon>Tylenchina</taxon>
        <taxon>Panagrolaimomorpha</taxon>
        <taxon>Panagrolaimoidea</taxon>
        <taxon>Panagrolaimidae</taxon>
        <taxon>Panagrellus</taxon>
    </lineage>
</organism>
<proteinExistence type="inferred from homology"/>